<dbReference type="Gene3D" id="3.40.20.10">
    <property type="entry name" value="Severin"/>
    <property type="match status" value="1"/>
</dbReference>
<evidence type="ECO:0008006" key="8">
    <source>
        <dbReference type="Google" id="ProtNLM"/>
    </source>
</evidence>
<dbReference type="SMART" id="SM00326">
    <property type="entry name" value="SH3"/>
    <property type="match status" value="2"/>
</dbReference>
<sequence length="830" mass="87316">MATLNLSTNGSSITRSYQSVINSAAPSGPAAGSQTYGQWAVFSVTTPLVNAFTQDTGGKESVLKVQSTGEGELVDLIDEFSDGKIQFAFVKVKDTNTTLPKFVLIGWDQCGEGVPERTKGYFTSHLAAVSRALHGYHVQITARSDRDLSPEGIIQKVADASGSRYSPATIPGSSRSPPSIVSKPAFTPTLVGGGGGSFTPLSGSRPKLAAPKDKSTDDDGWGEDAPPVTRTQLEKVQSAYKPTKVNMSELTSRKQEPSQFGTNVARGSNDASDVVKGTYQPVGKVDIAAIRREAQQSGASTDDRPTVVKGAYEPVGKVDIAAIRAKAQPRPSGGTSPSASNVSPAATNRSAQSSDSNQTKPLFPQPERLTSLVKPKVTNRFGPGSSAFAGTKAPLPGAFGLESSPAPAAPVGAASRTFADEDGKTPAQIWAERKARERGLSGTGENLPTSSTSGVTSPLESQTSGGEWKSGYSGKSWAPVQTNTTGRSSGSNSIGQQRTGQDEQELEEPLVSPAGGISALRDRFKGAAPMGAPSIPTQTRSPPSPPPLNVSSKPNTGGVHGGVAIPGLPVRPPQPTYEREEGEEDRDRVSTVPSPPAQRRSQSPSPSRSSSPIRVARPIPRIEEAEVEPSTEQSASRTLPAEPPSSAVPGESRLAGESAGYETSGGAAEATAAASSSHAQHFADSGEQGRKCAIAQFDYEKAEDNELELKEGEYITDIDMVDSDWWMGRNSKGEMGLFPANYVELVEDPAGHHGPHEDKRPDKDTPVAPAPTTGKTAIAIYDYEAAEDNELSFVEGTLITGIEFPDDDWWFGEVGKKSGLFPANYVELQK</sequence>
<dbReference type="InterPro" id="IPR036028">
    <property type="entry name" value="SH3-like_dom_sf"/>
</dbReference>
<feature type="region of interest" description="Disordered" evidence="3">
    <location>
        <begin position="747"/>
        <end position="771"/>
    </location>
</feature>
<feature type="region of interest" description="Disordered" evidence="3">
    <location>
        <begin position="159"/>
        <end position="227"/>
    </location>
</feature>
<dbReference type="AlphaFoldDB" id="A0A9P8RTL7"/>
<feature type="domain" description="SH3" evidence="4">
    <location>
        <begin position="772"/>
        <end position="830"/>
    </location>
</feature>
<dbReference type="GO" id="GO:0051015">
    <property type="term" value="F:actin filament binding"/>
    <property type="evidence" value="ECO:0007669"/>
    <property type="project" value="TreeGrafter"/>
</dbReference>
<evidence type="ECO:0000256" key="2">
    <source>
        <dbReference type="PROSITE-ProRule" id="PRU00192"/>
    </source>
</evidence>
<dbReference type="CDD" id="cd11962">
    <property type="entry name" value="SH3_Abp1_fungi_C1"/>
    <property type="match status" value="1"/>
</dbReference>
<organism evidence="6 7">
    <name type="scientific">Trichoglossum hirsutum</name>
    <dbReference type="NCBI Taxonomy" id="265104"/>
    <lineage>
        <taxon>Eukaryota</taxon>
        <taxon>Fungi</taxon>
        <taxon>Dikarya</taxon>
        <taxon>Ascomycota</taxon>
        <taxon>Pezizomycotina</taxon>
        <taxon>Geoglossomycetes</taxon>
        <taxon>Geoglossales</taxon>
        <taxon>Geoglossaceae</taxon>
        <taxon>Trichoglossum</taxon>
    </lineage>
</organism>
<evidence type="ECO:0000259" key="5">
    <source>
        <dbReference type="PROSITE" id="PS51263"/>
    </source>
</evidence>
<keyword evidence="1 2" id="KW-0728">SH3 domain</keyword>
<dbReference type="SMART" id="SM00102">
    <property type="entry name" value="ADF"/>
    <property type="match status" value="1"/>
</dbReference>
<keyword evidence="7" id="KW-1185">Reference proteome</keyword>
<dbReference type="SUPFAM" id="SSF50044">
    <property type="entry name" value="SH3-domain"/>
    <property type="match status" value="2"/>
</dbReference>
<dbReference type="PROSITE" id="PS50002">
    <property type="entry name" value="SH3"/>
    <property type="match status" value="2"/>
</dbReference>
<dbReference type="PRINTS" id="PR00499">
    <property type="entry name" value="P67PHOX"/>
</dbReference>
<dbReference type="InterPro" id="IPR002108">
    <property type="entry name" value="ADF-H"/>
</dbReference>
<dbReference type="Pfam" id="PF14604">
    <property type="entry name" value="SH3_9"/>
    <property type="match status" value="1"/>
</dbReference>
<feature type="compositionally biased region" description="Basic and acidic residues" evidence="3">
    <location>
        <begin position="749"/>
        <end position="765"/>
    </location>
</feature>
<dbReference type="PROSITE" id="PS51263">
    <property type="entry name" value="ADF_H"/>
    <property type="match status" value="1"/>
</dbReference>
<evidence type="ECO:0000256" key="3">
    <source>
        <dbReference type="SAM" id="MobiDB-lite"/>
    </source>
</evidence>
<feature type="compositionally biased region" description="Polar residues" evidence="3">
    <location>
        <begin position="257"/>
        <end position="271"/>
    </location>
</feature>
<feature type="compositionally biased region" description="Polar residues" evidence="3">
    <location>
        <begin position="333"/>
        <end position="360"/>
    </location>
</feature>
<evidence type="ECO:0000313" key="6">
    <source>
        <dbReference type="EMBL" id="KAH0566220.1"/>
    </source>
</evidence>
<accession>A0A9P8RTL7</accession>
<dbReference type="Pfam" id="PF00018">
    <property type="entry name" value="SH3_1"/>
    <property type="match status" value="1"/>
</dbReference>
<gene>
    <name evidence="6" type="ORF">GP486_000395</name>
</gene>
<dbReference type="InterPro" id="IPR035719">
    <property type="entry name" value="Abp1_fungi_SH3_C1"/>
</dbReference>
<dbReference type="PANTHER" id="PTHR10829:SF25">
    <property type="entry name" value="DREBRIN-LIKE PROTEIN"/>
    <property type="match status" value="1"/>
</dbReference>
<dbReference type="CDD" id="cd11281">
    <property type="entry name" value="ADF_drebrin_like"/>
    <property type="match status" value="1"/>
</dbReference>
<feature type="region of interest" description="Disordered" evidence="3">
    <location>
        <begin position="248"/>
        <end position="276"/>
    </location>
</feature>
<name>A0A9P8RTL7_9PEZI</name>
<feature type="domain" description="ADF-H" evidence="5">
    <location>
        <begin position="5"/>
        <end position="158"/>
    </location>
</feature>
<feature type="compositionally biased region" description="Low complexity" evidence="3">
    <location>
        <begin position="482"/>
        <end position="493"/>
    </location>
</feature>
<dbReference type="GO" id="GO:0030864">
    <property type="term" value="C:cortical actin cytoskeleton"/>
    <property type="evidence" value="ECO:0007669"/>
    <property type="project" value="TreeGrafter"/>
</dbReference>
<dbReference type="Pfam" id="PF00241">
    <property type="entry name" value="Cofilin_ADF"/>
    <property type="match status" value="1"/>
</dbReference>
<comment type="caution">
    <text evidence="6">The sequence shown here is derived from an EMBL/GenBank/DDBJ whole genome shotgun (WGS) entry which is preliminary data.</text>
</comment>
<protein>
    <recommendedName>
        <fullName evidence="8">Actin binding protein</fullName>
    </recommendedName>
</protein>
<dbReference type="Gene3D" id="2.30.30.40">
    <property type="entry name" value="SH3 Domains"/>
    <property type="match status" value="2"/>
</dbReference>
<dbReference type="GO" id="GO:0030427">
    <property type="term" value="C:site of polarized growth"/>
    <property type="evidence" value="ECO:0007669"/>
    <property type="project" value="TreeGrafter"/>
</dbReference>
<feature type="region of interest" description="Disordered" evidence="3">
    <location>
        <begin position="322"/>
        <end position="688"/>
    </location>
</feature>
<dbReference type="InterPro" id="IPR001452">
    <property type="entry name" value="SH3_domain"/>
</dbReference>
<dbReference type="EMBL" id="JAGHQM010000024">
    <property type="protein sequence ID" value="KAH0566220.1"/>
    <property type="molecule type" value="Genomic_DNA"/>
</dbReference>
<evidence type="ECO:0000256" key="1">
    <source>
        <dbReference type="ARBA" id="ARBA00022443"/>
    </source>
</evidence>
<reference evidence="6" key="1">
    <citation type="submission" date="2021-03" db="EMBL/GenBank/DDBJ databases">
        <title>Comparative genomics and phylogenomic investigation of the class Geoglossomycetes provide insights into ecological specialization and systematics.</title>
        <authorList>
            <person name="Melie T."/>
            <person name="Pirro S."/>
            <person name="Miller A.N."/>
            <person name="Quandt A."/>
        </authorList>
    </citation>
    <scope>NUCLEOTIDE SEQUENCE</scope>
    <source>
        <strain evidence="6">CAQ_001_2017</strain>
    </source>
</reference>
<feature type="compositionally biased region" description="Low complexity" evidence="3">
    <location>
        <begin position="403"/>
        <end position="415"/>
    </location>
</feature>
<feature type="compositionally biased region" description="Low complexity" evidence="3">
    <location>
        <begin position="597"/>
        <end position="619"/>
    </location>
</feature>
<feature type="domain" description="SH3" evidence="4">
    <location>
        <begin position="688"/>
        <end position="748"/>
    </location>
</feature>
<dbReference type="FunFam" id="3.40.20.10:FF:000045">
    <property type="entry name" value="Actin binding protein, putative"/>
    <property type="match status" value="1"/>
</dbReference>
<dbReference type="PANTHER" id="PTHR10829">
    <property type="entry name" value="CORTACTIN AND DREBRIN"/>
    <property type="match status" value="1"/>
</dbReference>
<dbReference type="GO" id="GO:0005884">
    <property type="term" value="C:actin filament"/>
    <property type="evidence" value="ECO:0007669"/>
    <property type="project" value="TreeGrafter"/>
</dbReference>
<dbReference type="SUPFAM" id="SSF55753">
    <property type="entry name" value="Actin depolymerizing proteins"/>
    <property type="match status" value="1"/>
</dbReference>
<feature type="compositionally biased region" description="Low complexity" evidence="3">
    <location>
        <begin position="655"/>
        <end position="677"/>
    </location>
</feature>
<dbReference type="CDD" id="cd11961">
    <property type="entry name" value="SH3_Abp1_fungi_C2"/>
    <property type="match status" value="1"/>
</dbReference>
<dbReference type="InterPro" id="IPR035718">
    <property type="entry name" value="Abp1_fungi_SH3_C2"/>
</dbReference>
<evidence type="ECO:0000313" key="7">
    <source>
        <dbReference type="Proteomes" id="UP000750711"/>
    </source>
</evidence>
<feature type="compositionally biased region" description="Polar residues" evidence="3">
    <location>
        <begin position="163"/>
        <end position="179"/>
    </location>
</feature>
<dbReference type="Proteomes" id="UP000750711">
    <property type="component" value="Unassembled WGS sequence"/>
</dbReference>
<dbReference type="PRINTS" id="PR00452">
    <property type="entry name" value="SH3DOMAIN"/>
</dbReference>
<dbReference type="InterPro" id="IPR029006">
    <property type="entry name" value="ADF-H/Gelsolin-like_dom_sf"/>
</dbReference>
<proteinExistence type="predicted"/>
<dbReference type="GO" id="GO:0030833">
    <property type="term" value="P:regulation of actin filament polymerization"/>
    <property type="evidence" value="ECO:0007669"/>
    <property type="project" value="TreeGrafter"/>
</dbReference>
<evidence type="ECO:0000259" key="4">
    <source>
        <dbReference type="PROSITE" id="PS50002"/>
    </source>
</evidence>
<feature type="compositionally biased region" description="Polar residues" evidence="3">
    <location>
        <begin position="443"/>
        <end position="465"/>
    </location>
</feature>